<dbReference type="Proteomes" id="UP000248544">
    <property type="component" value="Unassembled WGS sequence"/>
</dbReference>
<keyword evidence="1" id="KW-0472">Membrane</keyword>
<keyword evidence="1" id="KW-1133">Transmembrane helix</keyword>
<protein>
    <recommendedName>
        <fullName evidence="4">Holin</fullName>
    </recommendedName>
</protein>
<dbReference type="RefSeq" id="WP_111169039.1">
    <property type="nucleotide sequence ID" value="NZ_POUA01000161.1"/>
</dbReference>
<evidence type="ECO:0008006" key="4">
    <source>
        <dbReference type="Google" id="ProtNLM"/>
    </source>
</evidence>
<evidence type="ECO:0000313" key="2">
    <source>
        <dbReference type="EMBL" id="PZG42029.1"/>
    </source>
</evidence>
<evidence type="ECO:0000256" key="1">
    <source>
        <dbReference type="SAM" id="Phobius"/>
    </source>
</evidence>
<evidence type="ECO:0000313" key="3">
    <source>
        <dbReference type="Proteomes" id="UP000248544"/>
    </source>
</evidence>
<keyword evidence="3" id="KW-1185">Reference proteome</keyword>
<accession>A0A2W2GHI8</accession>
<dbReference type="EMBL" id="POUA01000161">
    <property type="protein sequence ID" value="PZG42029.1"/>
    <property type="molecule type" value="Genomic_DNA"/>
</dbReference>
<gene>
    <name evidence="2" type="ORF">C1I98_20390</name>
</gene>
<proteinExistence type="predicted"/>
<reference evidence="2 3" key="1">
    <citation type="submission" date="2018-01" db="EMBL/GenBank/DDBJ databases">
        <title>Draft genome sequence of Sphaerisporangium sp. 7K107.</title>
        <authorList>
            <person name="Sahin N."/>
            <person name="Saygin H."/>
            <person name="Ay H."/>
        </authorList>
    </citation>
    <scope>NUCLEOTIDE SEQUENCE [LARGE SCALE GENOMIC DNA]</scope>
    <source>
        <strain evidence="2 3">7K107</strain>
    </source>
</reference>
<name>A0A2W2GHI8_9ACTN</name>
<dbReference type="AlphaFoldDB" id="A0A2W2GHI8"/>
<sequence length="66" mass="6697">MSIGRYAKAVVAALLAAITIINGAVSDSLFTTTEIVSAVLAVLAALGVYVVPNDTRPVPPRGDSAK</sequence>
<comment type="caution">
    <text evidence="2">The sequence shown here is derived from an EMBL/GenBank/DDBJ whole genome shotgun (WGS) entry which is preliminary data.</text>
</comment>
<keyword evidence="1" id="KW-0812">Transmembrane</keyword>
<organism evidence="2 3">
    <name type="scientific">Spongiactinospora gelatinilytica</name>
    <dbReference type="NCBI Taxonomy" id="2666298"/>
    <lineage>
        <taxon>Bacteria</taxon>
        <taxon>Bacillati</taxon>
        <taxon>Actinomycetota</taxon>
        <taxon>Actinomycetes</taxon>
        <taxon>Streptosporangiales</taxon>
        <taxon>Streptosporangiaceae</taxon>
        <taxon>Spongiactinospora</taxon>
    </lineage>
</organism>
<feature type="transmembrane region" description="Helical" evidence="1">
    <location>
        <begin position="36"/>
        <end position="52"/>
    </location>
</feature>